<reference evidence="2" key="1">
    <citation type="submission" date="2012-11" db="EMBL/GenBank/DDBJ databases">
        <authorList>
            <person name="Lucero-Rivera Y.E."/>
            <person name="Tovar-Ramirez D."/>
        </authorList>
    </citation>
    <scope>NUCLEOTIDE SEQUENCE [LARGE SCALE GENOMIC DNA]</scope>
    <source>
        <strain evidence="2">Araruama</strain>
    </source>
</reference>
<dbReference type="AlphaFoldDB" id="A0A1V1PEE3"/>
<gene>
    <name evidence="1" type="ORF">OMM_01150</name>
</gene>
<dbReference type="PANTHER" id="PTHR41248">
    <property type="entry name" value="NORD PROTEIN"/>
    <property type="match status" value="1"/>
</dbReference>
<organism evidence="1 2">
    <name type="scientific">Candidatus Magnetoglobus multicellularis str. Araruama</name>
    <dbReference type="NCBI Taxonomy" id="890399"/>
    <lineage>
        <taxon>Bacteria</taxon>
        <taxon>Pseudomonadati</taxon>
        <taxon>Thermodesulfobacteriota</taxon>
        <taxon>Desulfobacteria</taxon>
        <taxon>Desulfobacterales</taxon>
        <taxon>Desulfobacteraceae</taxon>
        <taxon>Candidatus Magnetoglobus</taxon>
    </lineage>
</organism>
<proteinExistence type="predicted"/>
<name>A0A1V1PEE3_9BACT</name>
<evidence type="ECO:0000313" key="2">
    <source>
        <dbReference type="Proteomes" id="UP000189670"/>
    </source>
</evidence>
<sequence length="511" mass="60207">MPRHFTQSDENPLVYNDSVCIYLPDEMAFFSNKDDNRLLYKYLVRWEASHFEWGTYDFDLERLIDNFPEINIIDFPPEGSDLHRYLHSFSNFTLANNLFTLFEHARIRLRLIHHYPGILRTAIPAFKSLLPKEKVSSLFQDIYNALVWDDPPMESISDNFYHHVIYQARNHLDDNNATVETSAYLVWILYDVFFTTLNDYSVKTPLNSNFCSDLIEETVRPADQKASKLCTALKKMNLKVYKSDIRKKIIQQGDLTGKDFQELIADLVEPESLDYSMIQVREMENIDEVLSAPEETSDIFHYDEWDKDIGSYRIKYTRVIENEYSQAHSDQYEKTLGLHSGLLRHIRRRFEMIRPEGLKILRRWPEGDAFDYRQLLSYGIDRKIKNTPSDRLYTKRIKEYRDVAVFLLVDLSRSTANVLPQTNKTVLDVEQEAIIIFCEALKQCGDPFAIAGFSSSGRHCVSFYWIKKWQRLLRIRLKTGSEIWLLYEVHVWGLQFVMPITGLNSVWQKFV</sequence>
<comment type="caution">
    <text evidence="1">The sequence shown here is derived from an EMBL/GenBank/DDBJ whole genome shotgun (WGS) entry which is preliminary data.</text>
</comment>
<dbReference type="PANTHER" id="PTHR41248:SF1">
    <property type="entry name" value="NORD PROTEIN"/>
    <property type="match status" value="1"/>
</dbReference>
<dbReference type="InterPro" id="IPR051928">
    <property type="entry name" value="NorD/CobT"/>
</dbReference>
<evidence type="ECO:0000313" key="1">
    <source>
        <dbReference type="EMBL" id="ETR73180.1"/>
    </source>
</evidence>
<dbReference type="EMBL" id="ATBP01000081">
    <property type="protein sequence ID" value="ETR73180.1"/>
    <property type="molecule type" value="Genomic_DNA"/>
</dbReference>
<protein>
    <submittedName>
        <fullName evidence="1">von Willebrand factor type A protein</fullName>
    </submittedName>
</protein>
<accession>A0A1V1PEE3</accession>
<dbReference type="Proteomes" id="UP000189670">
    <property type="component" value="Unassembled WGS sequence"/>
</dbReference>